<dbReference type="InParanoid" id="A0A078AXC9"/>
<comment type="similarity">
    <text evidence="2">Belongs to the EMP24/GP25L family.</text>
</comment>
<evidence type="ECO:0000313" key="10">
    <source>
        <dbReference type="EMBL" id="CDW87120.1"/>
    </source>
</evidence>
<keyword evidence="3 7" id="KW-0812">Transmembrane</keyword>
<dbReference type="InterPro" id="IPR009038">
    <property type="entry name" value="GOLD_dom"/>
</dbReference>
<evidence type="ECO:0000256" key="2">
    <source>
        <dbReference type="ARBA" id="ARBA00007104"/>
    </source>
</evidence>
<proteinExistence type="inferred from homology"/>
<organism evidence="10 11">
    <name type="scientific">Stylonychia lemnae</name>
    <name type="common">Ciliate</name>
    <dbReference type="NCBI Taxonomy" id="5949"/>
    <lineage>
        <taxon>Eukaryota</taxon>
        <taxon>Sar</taxon>
        <taxon>Alveolata</taxon>
        <taxon>Ciliophora</taxon>
        <taxon>Intramacronucleata</taxon>
        <taxon>Spirotrichea</taxon>
        <taxon>Stichotrichia</taxon>
        <taxon>Sporadotrichida</taxon>
        <taxon>Oxytrichidae</taxon>
        <taxon>Stylonychinae</taxon>
        <taxon>Stylonychia</taxon>
    </lineage>
</organism>
<feature type="chain" id="PRO_5001729749" evidence="8">
    <location>
        <begin position="24"/>
        <end position="204"/>
    </location>
</feature>
<feature type="domain" description="GOLD" evidence="9">
    <location>
        <begin position="27"/>
        <end position="199"/>
    </location>
</feature>
<dbReference type="OMA" id="TKDFAFM"/>
<gene>
    <name evidence="10" type="primary">Contig5004.g5359</name>
    <name evidence="10" type="ORF">STYLEM_16222</name>
</gene>
<evidence type="ECO:0000256" key="5">
    <source>
        <dbReference type="ARBA" id="ARBA00022989"/>
    </source>
</evidence>
<comment type="subcellular location">
    <subcellularLocation>
        <location evidence="1">Membrane</location>
        <topology evidence="1">Single-pass type I membrane protein</topology>
    </subcellularLocation>
</comment>
<keyword evidence="11" id="KW-1185">Reference proteome</keyword>
<evidence type="ECO:0000256" key="7">
    <source>
        <dbReference type="SAM" id="Phobius"/>
    </source>
</evidence>
<evidence type="ECO:0000256" key="4">
    <source>
        <dbReference type="ARBA" id="ARBA00022729"/>
    </source>
</evidence>
<evidence type="ECO:0000313" key="11">
    <source>
        <dbReference type="Proteomes" id="UP000039865"/>
    </source>
</evidence>
<keyword evidence="6 7" id="KW-0472">Membrane</keyword>
<keyword evidence="4 8" id="KW-0732">Signal</keyword>
<dbReference type="SMART" id="SM01190">
    <property type="entry name" value="EMP24_GP25L"/>
    <property type="match status" value="1"/>
</dbReference>
<sequence>MKTNRKHQSLLLIVACFCVSTLAEEMKFSYNLPASQNVCFQQNIAENIQAVVEVGSDSTQLALTVSDPKGKQLDILDGQKKLRYQFTSFTGGSHQLCITNKEARDIEFEFMIQTGVEAKDYSNIITKKHLKPIEVQAQKVQDMVKQLRQELSYLVMNEENLKEQNQKIKSRVLIFGIISILVMGISTYLQITYLKNFFRYKKII</sequence>
<name>A0A078AXC9_STYLE</name>
<evidence type="ECO:0000256" key="1">
    <source>
        <dbReference type="ARBA" id="ARBA00004479"/>
    </source>
</evidence>
<feature type="signal peptide" evidence="8">
    <location>
        <begin position="1"/>
        <end position="23"/>
    </location>
</feature>
<dbReference type="AlphaFoldDB" id="A0A078AXC9"/>
<dbReference type="PANTHER" id="PTHR22811">
    <property type="entry name" value="TRANSMEMBRANE EMP24 DOMAIN-CONTAINING PROTEIN"/>
    <property type="match status" value="1"/>
</dbReference>
<feature type="transmembrane region" description="Helical" evidence="7">
    <location>
        <begin position="172"/>
        <end position="194"/>
    </location>
</feature>
<dbReference type="GO" id="GO:0016020">
    <property type="term" value="C:membrane"/>
    <property type="evidence" value="ECO:0007669"/>
    <property type="project" value="UniProtKB-SubCell"/>
</dbReference>
<dbReference type="FunCoup" id="A0A078AXC9">
    <property type="interactions" value="1"/>
</dbReference>
<dbReference type="EMBL" id="CCKQ01015300">
    <property type="protein sequence ID" value="CDW87120.1"/>
    <property type="molecule type" value="Genomic_DNA"/>
</dbReference>
<dbReference type="InterPro" id="IPR015720">
    <property type="entry name" value="Emp24-like"/>
</dbReference>
<keyword evidence="5 7" id="KW-1133">Transmembrane helix</keyword>
<dbReference type="Pfam" id="PF01105">
    <property type="entry name" value="EMP24_GP25L"/>
    <property type="match status" value="1"/>
</dbReference>
<dbReference type="OrthoDB" id="759142at2759"/>
<protein>
    <submittedName>
        <fullName evidence="10">Erv25p</fullName>
    </submittedName>
</protein>
<reference evidence="10 11" key="1">
    <citation type="submission" date="2014-06" db="EMBL/GenBank/DDBJ databases">
        <authorList>
            <person name="Swart Estienne"/>
        </authorList>
    </citation>
    <scope>NUCLEOTIDE SEQUENCE [LARGE SCALE GENOMIC DNA]</scope>
    <source>
        <strain evidence="10 11">130c</strain>
    </source>
</reference>
<accession>A0A078AXC9</accession>
<evidence type="ECO:0000259" key="9">
    <source>
        <dbReference type="SMART" id="SM01190"/>
    </source>
</evidence>
<evidence type="ECO:0000256" key="6">
    <source>
        <dbReference type="ARBA" id="ARBA00023136"/>
    </source>
</evidence>
<evidence type="ECO:0000256" key="3">
    <source>
        <dbReference type="ARBA" id="ARBA00022692"/>
    </source>
</evidence>
<evidence type="ECO:0000256" key="8">
    <source>
        <dbReference type="SAM" id="SignalP"/>
    </source>
</evidence>
<dbReference type="Proteomes" id="UP000039865">
    <property type="component" value="Unassembled WGS sequence"/>
</dbReference>